<accession>A0A165D8C2</accession>
<protein>
    <recommendedName>
        <fullName evidence="1">F-box domain-containing protein</fullName>
    </recommendedName>
</protein>
<dbReference type="InterPro" id="IPR032675">
    <property type="entry name" value="LRR_dom_sf"/>
</dbReference>
<dbReference type="OrthoDB" id="2269034at2759"/>
<gene>
    <name evidence="2" type="ORF">EXIGLDRAFT_777032</name>
</gene>
<dbReference type="InterPro" id="IPR001810">
    <property type="entry name" value="F-box_dom"/>
</dbReference>
<sequence length="448" mass="50574">MTVGALSGLDTIPASMVTSIDDLPPELIAQIFDEAVMPEQWDSKYTLRDLSIVCRRWRDVAYDTPGLWRYISINLDFIVDAASEARCRAYLDTFVPRAKGRVSLDVFTSFECNTYRTSIWLELRRLVGSVCWSFRLEAQEDAPQITACLDQLQVAPQLELLCLDYRLESPAEFSQWTLPRAPKLRELVWKTSYTMFRWPSNIETFPSLRSICVWAQMCDELDDEVQVVEIFSRCPHLVTLDLDLDGDLRPASPIRLEAGSIRTLSLCGGPSVSLMSTLRLPNLENAEISNIASSDLPTLFGGPLAMVTNLVVRYGVASYGALARSLVHCIRLQHLRLDPSDNEKLAEFLEVMSKPLSSTGAWICPGIISLTIENFKVLEKEDPLLRDIVTFARARTDPSHDDPGLVQRLERLVIIPPKYLRSNYSFRDREYRLLNSMLEGLGLSTAST</sequence>
<proteinExistence type="predicted"/>
<evidence type="ECO:0000313" key="3">
    <source>
        <dbReference type="Proteomes" id="UP000077266"/>
    </source>
</evidence>
<dbReference type="InterPro" id="IPR036047">
    <property type="entry name" value="F-box-like_dom_sf"/>
</dbReference>
<organism evidence="2 3">
    <name type="scientific">Exidia glandulosa HHB12029</name>
    <dbReference type="NCBI Taxonomy" id="1314781"/>
    <lineage>
        <taxon>Eukaryota</taxon>
        <taxon>Fungi</taxon>
        <taxon>Dikarya</taxon>
        <taxon>Basidiomycota</taxon>
        <taxon>Agaricomycotina</taxon>
        <taxon>Agaricomycetes</taxon>
        <taxon>Auriculariales</taxon>
        <taxon>Exidiaceae</taxon>
        <taxon>Exidia</taxon>
    </lineage>
</organism>
<dbReference type="Proteomes" id="UP000077266">
    <property type="component" value="Unassembled WGS sequence"/>
</dbReference>
<dbReference type="Gene3D" id="1.20.1280.50">
    <property type="match status" value="1"/>
</dbReference>
<dbReference type="InParanoid" id="A0A165D8C2"/>
<dbReference type="PROSITE" id="PS50181">
    <property type="entry name" value="FBOX"/>
    <property type="match status" value="1"/>
</dbReference>
<dbReference type="EMBL" id="KV426246">
    <property type="protein sequence ID" value="KZV83990.1"/>
    <property type="molecule type" value="Genomic_DNA"/>
</dbReference>
<reference evidence="2 3" key="1">
    <citation type="journal article" date="2016" name="Mol. Biol. Evol.">
        <title>Comparative Genomics of Early-Diverging Mushroom-Forming Fungi Provides Insights into the Origins of Lignocellulose Decay Capabilities.</title>
        <authorList>
            <person name="Nagy L.G."/>
            <person name="Riley R."/>
            <person name="Tritt A."/>
            <person name="Adam C."/>
            <person name="Daum C."/>
            <person name="Floudas D."/>
            <person name="Sun H."/>
            <person name="Yadav J.S."/>
            <person name="Pangilinan J."/>
            <person name="Larsson K.H."/>
            <person name="Matsuura K."/>
            <person name="Barry K."/>
            <person name="Labutti K."/>
            <person name="Kuo R."/>
            <person name="Ohm R.A."/>
            <person name="Bhattacharya S.S."/>
            <person name="Shirouzu T."/>
            <person name="Yoshinaga Y."/>
            <person name="Martin F.M."/>
            <person name="Grigoriev I.V."/>
            <person name="Hibbett D.S."/>
        </authorList>
    </citation>
    <scope>NUCLEOTIDE SEQUENCE [LARGE SCALE GENOMIC DNA]</scope>
    <source>
        <strain evidence="2 3">HHB12029</strain>
    </source>
</reference>
<dbReference type="STRING" id="1314781.A0A165D8C2"/>
<dbReference type="PANTHER" id="PTHR38926">
    <property type="entry name" value="F-BOX DOMAIN CONTAINING PROTEIN, EXPRESSED"/>
    <property type="match status" value="1"/>
</dbReference>
<dbReference type="SUPFAM" id="SSF52047">
    <property type="entry name" value="RNI-like"/>
    <property type="match status" value="1"/>
</dbReference>
<dbReference type="PANTHER" id="PTHR38926:SF5">
    <property type="entry name" value="F-BOX AND LEUCINE-RICH REPEAT PROTEIN 6"/>
    <property type="match status" value="1"/>
</dbReference>
<feature type="domain" description="F-box" evidence="1">
    <location>
        <begin position="17"/>
        <end position="71"/>
    </location>
</feature>
<evidence type="ECO:0000313" key="2">
    <source>
        <dbReference type="EMBL" id="KZV83990.1"/>
    </source>
</evidence>
<keyword evidence="3" id="KW-1185">Reference proteome</keyword>
<dbReference type="Pfam" id="PF12937">
    <property type="entry name" value="F-box-like"/>
    <property type="match status" value="1"/>
</dbReference>
<dbReference type="Gene3D" id="3.80.10.10">
    <property type="entry name" value="Ribonuclease Inhibitor"/>
    <property type="match status" value="1"/>
</dbReference>
<dbReference type="SUPFAM" id="SSF81383">
    <property type="entry name" value="F-box domain"/>
    <property type="match status" value="1"/>
</dbReference>
<name>A0A165D8C2_EXIGL</name>
<evidence type="ECO:0000259" key="1">
    <source>
        <dbReference type="PROSITE" id="PS50181"/>
    </source>
</evidence>
<dbReference type="AlphaFoldDB" id="A0A165D8C2"/>